<sequence>MVNVRPFQAVRPNEKLADKIASLPYDVLSSAEARELGKTNPYSFLHIDKAEIDLEESLSPYDDLVYLKAKDNLRAF</sequence>
<name>A0A2X3HHK7_9LIST</name>
<proteinExistence type="predicted"/>
<reference evidence="1 2" key="1">
    <citation type="submission" date="2018-06" db="EMBL/GenBank/DDBJ databases">
        <authorList>
            <consortium name="Pathogen Informatics"/>
            <person name="Doyle S."/>
        </authorList>
    </citation>
    <scope>NUCLEOTIDE SEQUENCE [LARGE SCALE GENOMIC DNA]</scope>
    <source>
        <strain evidence="1 2">NCTC13940</strain>
    </source>
</reference>
<dbReference type="EMBL" id="UAWT01000028">
    <property type="protein sequence ID" value="SQC70644.1"/>
    <property type="molecule type" value="Genomic_DNA"/>
</dbReference>
<organism evidence="1 2">
    <name type="scientific">Listeria fleischmannii subsp. fleischmannii</name>
    <dbReference type="NCBI Taxonomy" id="1671902"/>
    <lineage>
        <taxon>Bacteria</taxon>
        <taxon>Bacillati</taxon>
        <taxon>Bacillota</taxon>
        <taxon>Bacilli</taxon>
        <taxon>Bacillales</taxon>
        <taxon>Listeriaceae</taxon>
        <taxon>Listeria</taxon>
    </lineage>
</organism>
<evidence type="ECO:0000313" key="1">
    <source>
        <dbReference type="EMBL" id="SQC70644.1"/>
    </source>
</evidence>
<dbReference type="Proteomes" id="UP000250257">
    <property type="component" value="Unassembled WGS sequence"/>
</dbReference>
<protein>
    <submittedName>
        <fullName evidence="1">Uncharacterized conserved protein</fullName>
    </submittedName>
</protein>
<evidence type="ECO:0000313" key="2">
    <source>
        <dbReference type="Proteomes" id="UP000250257"/>
    </source>
</evidence>
<dbReference type="Pfam" id="PF06245">
    <property type="entry name" value="DUF1015"/>
    <property type="match status" value="1"/>
</dbReference>
<dbReference type="AlphaFoldDB" id="A0A2X3HHK7"/>
<dbReference type="InterPro" id="IPR008323">
    <property type="entry name" value="UCP033563"/>
</dbReference>
<gene>
    <name evidence="1" type="ORF">NCTC13940_02103</name>
</gene>
<dbReference type="PANTHER" id="PTHR36454:SF1">
    <property type="entry name" value="DUF1015 DOMAIN-CONTAINING PROTEIN"/>
    <property type="match status" value="1"/>
</dbReference>
<accession>A0A2X3HHK7</accession>
<dbReference type="PANTHER" id="PTHR36454">
    <property type="entry name" value="LMO2823 PROTEIN"/>
    <property type="match status" value="1"/>
</dbReference>